<dbReference type="Gene3D" id="3.40.630.30">
    <property type="match status" value="1"/>
</dbReference>
<dbReference type="Proteomes" id="UP000677457">
    <property type="component" value="Unassembled WGS sequence"/>
</dbReference>
<dbReference type="GeneID" id="93773954"/>
<dbReference type="AlphaFoldDB" id="A0A542XV45"/>
<dbReference type="EMBL" id="BOQM01000001">
    <property type="protein sequence ID" value="GIM81503.1"/>
    <property type="molecule type" value="Genomic_DNA"/>
</dbReference>
<dbReference type="RefSeq" id="WP_016811657.1">
    <property type="nucleotide sequence ID" value="NZ_BOQM01000001.1"/>
</dbReference>
<protein>
    <submittedName>
        <fullName evidence="3">Acetyltransferase (GNAT) family protein</fullName>
    </submittedName>
</protein>
<keyword evidence="3" id="KW-0808">Transferase</keyword>
<proteinExistence type="predicted"/>
<dbReference type="GO" id="GO:0016747">
    <property type="term" value="F:acyltransferase activity, transferring groups other than amino-acyl groups"/>
    <property type="evidence" value="ECO:0007669"/>
    <property type="project" value="InterPro"/>
</dbReference>
<organism evidence="3 4">
    <name type="scientific">Salinispora arenicola</name>
    <dbReference type="NCBI Taxonomy" id="168697"/>
    <lineage>
        <taxon>Bacteria</taxon>
        <taxon>Bacillati</taxon>
        <taxon>Actinomycetota</taxon>
        <taxon>Actinomycetes</taxon>
        <taxon>Micromonosporales</taxon>
        <taxon>Micromonosporaceae</taxon>
        <taxon>Salinispora</taxon>
    </lineage>
</organism>
<sequence length="208" mass="22360">MTWWGTGTIGDEGPAGWTVRGIADPVALRLPDGAELDVRTATADDLRGVDELHEQCSMRSRNRRYHGGASRIAPARLRRLLEPARGVTLLATVTCSRQSARPVVAMANLLGEGDTAEAALLVRDDWQRRGLGSALLHRLVRHAGQTGYVALALHVQAENTPMLRTIRRLDRPSMVDRDGSLLTLTMPLTAAVSPVGAGRPEGFSVAAS</sequence>
<keyword evidence="5" id="KW-1185">Reference proteome</keyword>
<dbReference type="PROSITE" id="PS51186">
    <property type="entry name" value="GNAT"/>
    <property type="match status" value="1"/>
</dbReference>
<dbReference type="InterPro" id="IPR016181">
    <property type="entry name" value="Acyl_CoA_acyltransferase"/>
</dbReference>
<evidence type="ECO:0000313" key="4">
    <source>
        <dbReference type="Proteomes" id="UP000315983"/>
    </source>
</evidence>
<evidence type="ECO:0000259" key="1">
    <source>
        <dbReference type="PROSITE" id="PS51186"/>
    </source>
</evidence>
<dbReference type="Pfam" id="PF00583">
    <property type="entry name" value="Acetyltransf_1"/>
    <property type="match status" value="1"/>
</dbReference>
<dbReference type="EMBL" id="VFOL01000001">
    <property type="protein sequence ID" value="TQL39573.1"/>
    <property type="molecule type" value="Genomic_DNA"/>
</dbReference>
<reference evidence="2 5" key="2">
    <citation type="submission" date="2021-03" db="EMBL/GenBank/DDBJ databases">
        <title>Whole genome shotgun sequence of Salinispora arenicola NBRC 105043.</title>
        <authorList>
            <person name="Komaki H."/>
            <person name="Tamura T."/>
        </authorList>
    </citation>
    <scope>NUCLEOTIDE SEQUENCE [LARGE SCALE GENOMIC DNA]</scope>
    <source>
        <strain evidence="2 5">NBRC 105043</strain>
    </source>
</reference>
<name>A0A542XV45_SALAC</name>
<evidence type="ECO:0000313" key="2">
    <source>
        <dbReference type="EMBL" id="GIM81503.1"/>
    </source>
</evidence>
<reference evidence="3 4" key="1">
    <citation type="submission" date="2019-06" db="EMBL/GenBank/DDBJ databases">
        <title>Sequencing the genomes of 1000 actinobacteria strains.</title>
        <authorList>
            <person name="Klenk H.-P."/>
        </authorList>
    </citation>
    <scope>NUCLEOTIDE SEQUENCE [LARGE SCALE GENOMIC DNA]</scope>
    <source>
        <strain evidence="3 4">DSM 44819</strain>
    </source>
</reference>
<evidence type="ECO:0000313" key="3">
    <source>
        <dbReference type="EMBL" id="TQL39573.1"/>
    </source>
</evidence>
<feature type="domain" description="N-acetyltransferase" evidence="1">
    <location>
        <begin position="36"/>
        <end position="191"/>
    </location>
</feature>
<evidence type="ECO:0000313" key="5">
    <source>
        <dbReference type="Proteomes" id="UP000677457"/>
    </source>
</evidence>
<dbReference type="SUPFAM" id="SSF55729">
    <property type="entry name" value="Acyl-CoA N-acyltransferases (Nat)"/>
    <property type="match status" value="1"/>
</dbReference>
<gene>
    <name evidence="3" type="ORF">FB564_4839</name>
    <name evidence="2" type="ORF">Sar04_02570</name>
</gene>
<dbReference type="InterPro" id="IPR000182">
    <property type="entry name" value="GNAT_dom"/>
</dbReference>
<dbReference type="Proteomes" id="UP000315983">
    <property type="component" value="Unassembled WGS sequence"/>
</dbReference>
<accession>A0A542XV45</accession>
<dbReference type="CDD" id="cd04301">
    <property type="entry name" value="NAT_SF"/>
    <property type="match status" value="1"/>
</dbReference>
<comment type="caution">
    <text evidence="3">The sequence shown here is derived from an EMBL/GenBank/DDBJ whole genome shotgun (WGS) entry which is preliminary data.</text>
</comment>